<dbReference type="GO" id="GO:0071218">
    <property type="term" value="P:cellular response to misfolded protein"/>
    <property type="evidence" value="ECO:0007669"/>
    <property type="project" value="TreeGrafter"/>
</dbReference>
<dbReference type="CDD" id="cd06257">
    <property type="entry name" value="DnaJ"/>
    <property type="match status" value="1"/>
</dbReference>
<dbReference type="GO" id="GO:0030544">
    <property type="term" value="F:Hsp70 protein binding"/>
    <property type="evidence" value="ECO:0007669"/>
    <property type="project" value="TreeGrafter"/>
</dbReference>
<evidence type="ECO:0000256" key="2">
    <source>
        <dbReference type="ARBA" id="ARBA00022692"/>
    </source>
</evidence>
<protein>
    <submittedName>
        <fullName evidence="8">DnaJ-domain-containing protein</fullName>
    </submittedName>
</protein>
<evidence type="ECO:0000256" key="5">
    <source>
        <dbReference type="ARBA" id="ARBA00023136"/>
    </source>
</evidence>
<evidence type="ECO:0000259" key="7">
    <source>
        <dbReference type="PROSITE" id="PS50076"/>
    </source>
</evidence>
<evidence type="ECO:0000313" key="9">
    <source>
        <dbReference type="Proteomes" id="UP000759537"/>
    </source>
</evidence>
<dbReference type="InterPro" id="IPR015399">
    <property type="entry name" value="DUF1977_DnaJ-like"/>
</dbReference>
<dbReference type="GO" id="GO:0005789">
    <property type="term" value="C:endoplasmic reticulum membrane"/>
    <property type="evidence" value="ECO:0007669"/>
    <property type="project" value="UniProtKB-SubCell"/>
</dbReference>
<dbReference type="PROSITE" id="PS50076">
    <property type="entry name" value="DNAJ_2"/>
    <property type="match status" value="1"/>
</dbReference>
<name>A0A9P5MVN8_9AGAM</name>
<dbReference type="EMBL" id="WHVB01000009">
    <property type="protein sequence ID" value="KAF8479811.1"/>
    <property type="molecule type" value="Genomic_DNA"/>
</dbReference>
<keyword evidence="9" id="KW-1185">Reference proteome</keyword>
<proteinExistence type="predicted"/>
<feature type="domain" description="J" evidence="7">
    <location>
        <begin position="134"/>
        <end position="198"/>
    </location>
</feature>
<evidence type="ECO:0000313" key="8">
    <source>
        <dbReference type="EMBL" id="KAF8479811.1"/>
    </source>
</evidence>
<reference evidence="8" key="1">
    <citation type="submission" date="2019-10" db="EMBL/GenBank/DDBJ databases">
        <authorList>
            <consortium name="DOE Joint Genome Institute"/>
            <person name="Kuo A."/>
            <person name="Miyauchi S."/>
            <person name="Kiss E."/>
            <person name="Drula E."/>
            <person name="Kohler A."/>
            <person name="Sanchez-Garcia M."/>
            <person name="Andreopoulos B."/>
            <person name="Barry K.W."/>
            <person name="Bonito G."/>
            <person name="Buee M."/>
            <person name="Carver A."/>
            <person name="Chen C."/>
            <person name="Cichocki N."/>
            <person name="Clum A."/>
            <person name="Culley D."/>
            <person name="Crous P.W."/>
            <person name="Fauchery L."/>
            <person name="Girlanda M."/>
            <person name="Hayes R."/>
            <person name="Keri Z."/>
            <person name="LaButti K."/>
            <person name="Lipzen A."/>
            <person name="Lombard V."/>
            <person name="Magnuson J."/>
            <person name="Maillard F."/>
            <person name="Morin E."/>
            <person name="Murat C."/>
            <person name="Nolan M."/>
            <person name="Ohm R."/>
            <person name="Pangilinan J."/>
            <person name="Pereira M."/>
            <person name="Perotto S."/>
            <person name="Peter M."/>
            <person name="Riley R."/>
            <person name="Sitrit Y."/>
            <person name="Stielow B."/>
            <person name="Szollosi G."/>
            <person name="Zifcakova L."/>
            <person name="Stursova M."/>
            <person name="Spatafora J.W."/>
            <person name="Tedersoo L."/>
            <person name="Vaario L.-M."/>
            <person name="Yamada A."/>
            <person name="Yan M."/>
            <person name="Wang P."/>
            <person name="Xu J."/>
            <person name="Bruns T."/>
            <person name="Baldrian P."/>
            <person name="Vilgalys R."/>
            <person name="Henrissat B."/>
            <person name="Grigoriev I.V."/>
            <person name="Hibbett D."/>
            <person name="Nagy L.G."/>
            <person name="Martin F.M."/>
        </authorList>
    </citation>
    <scope>NUCLEOTIDE SEQUENCE</scope>
    <source>
        <strain evidence="8">Prilba</strain>
    </source>
</reference>
<keyword evidence="3" id="KW-0256">Endoplasmic reticulum</keyword>
<evidence type="ECO:0000256" key="6">
    <source>
        <dbReference type="SAM" id="MobiDB-lite"/>
    </source>
</evidence>
<dbReference type="OrthoDB" id="1507364at2759"/>
<accession>A0A9P5MVN8</accession>
<dbReference type="Proteomes" id="UP000759537">
    <property type="component" value="Unassembled WGS sequence"/>
</dbReference>
<gene>
    <name evidence="8" type="ORF">DFH94DRAFT_746069</name>
</gene>
<dbReference type="PANTHER" id="PTHR43908">
    <property type="entry name" value="AT29763P-RELATED"/>
    <property type="match status" value="1"/>
</dbReference>
<dbReference type="SUPFAM" id="SSF46565">
    <property type="entry name" value="Chaperone J-domain"/>
    <property type="match status" value="1"/>
</dbReference>
<sequence length="439" mass="47727">MESNRDEALRCLHISQKHRAAGNLSSARKFIQKSLALFSTPEAVKLLELIDSEAASSSSSPSSGGSSSSASTTTDPTSFTSATETHPSASGTKHRSAPSAAQSSSRSTSTKEKREYTSENLAVVKRVRACKVTEYYEILEVKRECEEADVKKAYRKLALALHPDKNGAPGADEAFKMVSKAFQVLSDPQKRAIYDRSGGDPESRFGGMSSSGPSAGFPTSSFGGTAFEGELSPEDLFNMFFGGGPAFAAGPVFTASFGPAGFRTTRVHTQRARPQEQQQEPATPRSLFVQLLPLLILFAFSLLSALPNMFSTPSVPDPRFSFEASTRFNLKRTTQALGVQYHVNSAEFSRHPIAAEIARSGQSDGPQSVPSLRRFEENVDQAFTRETYAVCQRGLDSKQRRKEQALGFFGIGADWEKVKQIDAETVESCETLKQMGLLR</sequence>
<feature type="compositionally biased region" description="Low complexity" evidence="6">
    <location>
        <begin position="54"/>
        <end position="85"/>
    </location>
</feature>
<dbReference type="InterPro" id="IPR018253">
    <property type="entry name" value="DnaJ_domain_CS"/>
</dbReference>
<dbReference type="Gene3D" id="1.10.287.110">
    <property type="entry name" value="DnaJ domain"/>
    <property type="match status" value="1"/>
</dbReference>
<comment type="caution">
    <text evidence="8">The sequence shown here is derived from an EMBL/GenBank/DDBJ whole genome shotgun (WGS) entry which is preliminary data.</text>
</comment>
<dbReference type="Pfam" id="PF09320">
    <property type="entry name" value="DUF1977"/>
    <property type="match status" value="1"/>
</dbReference>
<dbReference type="InterPro" id="IPR036869">
    <property type="entry name" value="J_dom_sf"/>
</dbReference>
<dbReference type="AlphaFoldDB" id="A0A9P5MVN8"/>
<dbReference type="SMART" id="SM00271">
    <property type="entry name" value="DnaJ"/>
    <property type="match status" value="1"/>
</dbReference>
<dbReference type="PANTHER" id="PTHR43908:SF3">
    <property type="entry name" value="AT29763P-RELATED"/>
    <property type="match status" value="1"/>
</dbReference>
<feature type="compositionally biased region" description="Low complexity" evidence="6">
    <location>
        <begin position="97"/>
        <end position="108"/>
    </location>
</feature>
<dbReference type="Pfam" id="PF00226">
    <property type="entry name" value="DnaJ"/>
    <property type="match status" value="1"/>
</dbReference>
<feature type="region of interest" description="Disordered" evidence="6">
    <location>
        <begin position="54"/>
        <end position="117"/>
    </location>
</feature>
<keyword evidence="5" id="KW-0472">Membrane</keyword>
<organism evidence="8 9">
    <name type="scientific">Russula ochroleuca</name>
    <dbReference type="NCBI Taxonomy" id="152965"/>
    <lineage>
        <taxon>Eukaryota</taxon>
        <taxon>Fungi</taxon>
        <taxon>Dikarya</taxon>
        <taxon>Basidiomycota</taxon>
        <taxon>Agaricomycotina</taxon>
        <taxon>Agaricomycetes</taxon>
        <taxon>Russulales</taxon>
        <taxon>Russulaceae</taxon>
        <taxon>Russula</taxon>
    </lineage>
</organism>
<evidence type="ECO:0000256" key="1">
    <source>
        <dbReference type="ARBA" id="ARBA00004389"/>
    </source>
</evidence>
<keyword evidence="4" id="KW-1133">Transmembrane helix</keyword>
<dbReference type="PRINTS" id="PR00625">
    <property type="entry name" value="JDOMAIN"/>
</dbReference>
<evidence type="ECO:0000256" key="4">
    <source>
        <dbReference type="ARBA" id="ARBA00022989"/>
    </source>
</evidence>
<reference evidence="8" key="2">
    <citation type="journal article" date="2020" name="Nat. Commun.">
        <title>Large-scale genome sequencing of mycorrhizal fungi provides insights into the early evolution of symbiotic traits.</title>
        <authorList>
            <person name="Miyauchi S."/>
            <person name="Kiss E."/>
            <person name="Kuo A."/>
            <person name="Drula E."/>
            <person name="Kohler A."/>
            <person name="Sanchez-Garcia M."/>
            <person name="Morin E."/>
            <person name="Andreopoulos B."/>
            <person name="Barry K.W."/>
            <person name="Bonito G."/>
            <person name="Buee M."/>
            <person name="Carver A."/>
            <person name="Chen C."/>
            <person name="Cichocki N."/>
            <person name="Clum A."/>
            <person name="Culley D."/>
            <person name="Crous P.W."/>
            <person name="Fauchery L."/>
            <person name="Girlanda M."/>
            <person name="Hayes R.D."/>
            <person name="Keri Z."/>
            <person name="LaButti K."/>
            <person name="Lipzen A."/>
            <person name="Lombard V."/>
            <person name="Magnuson J."/>
            <person name="Maillard F."/>
            <person name="Murat C."/>
            <person name="Nolan M."/>
            <person name="Ohm R.A."/>
            <person name="Pangilinan J."/>
            <person name="Pereira M.F."/>
            <person name="Perotto S."/>
            <person name="Peter M."/>
            <person name="Pfister S."/>
            <person name="Riley R."/>
            <person name="Sitrit Y."/>
            <person name="Stielow J.B."/>
            <person name="Szollosi G."/>
            <person name="Zifcakova L."/>
            <person name="Stursova M."/>
            <person name="Spatafora J.W."/>
            <person name="Tedersoo L."/>
            <person name="Vaario L.M."/>
            <person name="Yamada A."/>
            <person name="Yan M."/>
            <person name="Wang P."/>
            <person name="Xu J."/>
            <person name="Bruns T."/>
            <person name="Baldrian P."/>
            <person name="Vilgalys R."/>
            <person name="Dunand C."/>
            <person name="Henrissat B."/>
            <person name="Grigoriev I.V."/>
            <person name="Hibbett D."/>
            <person name="Nagy L.G."/>
            <person name="Martin F.M."/>
        </authorList>
    </citation>
    <scope>NUCLEOTIDE SEQUENCE</scope>
    <source>
        <strain evidence="8">Prilba</strain>
    </source>
</reference>
<dbReference type="InterPro" id="IPR051100">
    <property type="entry name" value="DnaJ_subfamily_B/C"/>
</dbReference>
<keyword evidence="2" id="KW-0812">Transmembrane</keyword>
<dbReference type="PROSITE" id="PS00636">
    <property type="entry name" value="DNAJ_1"/>
    <property type="match status" value="1"/>
</dbReference>
<dbReference type="InterPro" id="IPR001623">
    <property type="entry name" value="DnaJ_domain"/>
</dbReference>
<comment type="subcellular location">
    <subcellularLocation>
        <location evidence="1">Endoplasmic reticulum membrane</location>
        <topology evidence="1">Single-pass membrane protein</topology>
    </subcellularLocation>
</comment>
<dbReference type="FunFam" id="1.10.287.110:FF:000070">
    <property type="entry name" value="Endoplasmic reticulum protein, putative"/>
    <property type="match status" value="1"/>
</dbReference>
<evidence type="ECO:0000256" key="3">
    <source>
        <dbReference type="ARBA" id="ARBA00022824"/>
    </source>
</evidence>